<gene>
    <name evidence="1" type="ORF">FSCOSCO3_A014147</name>
</gene>
<dbReference type="AlphaFoldDB" id="A0AAV1N8I1"/>
<organism evidence="1 2">
    <name type="scientific">Scomber scombrus</name>
    <name type="common">Atlantic mackerel</name>
    <name type="synonym">Scomber vernalis</name>
    <dbReference type="NCBI Taxonomy" id="13677"/>
    <lineage>
        <taxon>Eukaryota</taxon>
        <taxon>Metazoa</taxon>
        <taxon>Chordata</taxon>
        <taxon>Craniata</taxon>
        <taxon>Vertebrata</taxon>
        <taxon>Euteleostomi</taxon>
        <taxon>Actinopterygii</taxon>
        <taxon>Neopterygii</taxon>
        <taxon>Teleostei</taxon>
        <taxon>Neoteleostei</taxon>
        <taxon>Acanthomorphata</taxon>
        <taxon>Pelagiaria</taxon>
        <taxon>Scombriformes</taxon>
        <taxon>Scombridae</taxon>
        <taxon>Scomber</taxon>
    </lineage>
</organism>
<evidence type="ECO:0000313" key="1">
    <source>
        <dbReference type="EMBL" id="CAK6954811.1"/>
    </source>
</evidence>
<name>A0AAV1N8I1_SCOSC</name>
<dbReference type="EMBL" id="CAWUFR010000019">
    <property type="protein sequence ID" value="CAK6954811.1"/>
    <property type="molecule type" value="Genomic_DNA"/>
</dbReference>
<accession>A0AAV1N8I1</accession>
<reference evidence="1 2" key="1">
    <citation type="submission" date="2024-01" db="EMBL/GenBank/DDBJ databases">
        <authorList>
            <person name="Alioto T."/>
            <person name="Alioto T."/>
            <person name="Gomez Garrido J."/>
        </authorList>
    </citation>
    <scope>NUCLEOTIDE SEQUENCE [LARGE SCALE GENOMIC DNA]</scope>
</reference>
<sequence length="144" mass="16219">MLILGIGVKVQTGQKVERLKTAGKAGLDLCVKAKHRKLCREGLWRHSGKQLEPHSLMAESPLLNHRLTQHGPLLAQQLQHAQVLKEDRDLCKNSGLYGGIEQHKRADINDAVGIFEEPIVYTELADAVNKELKRDWDTVEARQE</sequence>
<keyword evidence="2" id="KW-1185">Reference proteome</keyword>
<proteinExistence type="predicted"/>
<evidence type="ECO:0000313" key="2">
    <source>
        <dbReference type="Proteomes" id="UP001314229"/>
    </source>
</evidence>
<protein>
    <submittedName>
        <fullName evidence="1">Uncharacterized protein LOC120046944 isoform X2</fullName>
    </submittedName>
</protein>
<comment type="caution">
    <text evidence="1">The sequence shown here is derived from an EMBL/GenBank/DDBJ whole genome shotgun (WGS) entry which is preliminary data.</text>
</comment>
<dbReference type="Proteomes" id="UP001314229">
    <property type="component" value="Unassembled WGS sequence"/>
</dbReference>